<evidence type="ECO:0000313" key="2">
    <source>
        <dbReference type="EMBL" id="AGH26743.1"/>
    </source>
</evidence>
<evidence type="ECO:0000313" key="8">
    <source>
        <dbReference type="Proteomes" id="UP000203521"/>
    </source>
</evidence>
<dbReference type="EMBL" id="KU686192">
    <property type="protein sequence ID" value="AOV57348.1"/>
    <property type="molecule type" value="Genomic_DNA"/>
</dbReference>
<evidence type="ECO:0000256" key="1">
    <source>
        <dbReference type="SAM" id="MobiDB-lite"/>
    </source>
</evidence>
<evidence type="ECO:0000313" key="4">
    <source>
        <dbReference type="EMBL" id="AOV57598.1"/>
    </source>
</evidence>
<evidence type="ECO:0000313" key="9">
    <source>
        <dbReference type="Proteomes" id="UP000240287"/>
    </source>
</evidence>
<evidence type="ECO:0000313" key="5">
    <source>
        <dbReference type="EMBL" id="AOV57848.1"/>
    </source>
</evidence>
<dbReference type="OrthoDB" id="15595at10239"/>
<feature type="region of interest" description="Disordered" evidence="1">
    <location>
        <begin position="69"/>
        <end position="89"/>
    </location>
</feature>
<evidence type="ECO:0000313" key="3">
    <source>
        <dbReference type="EMBL" id="AOV57348.1"/>
    </source>
</evidence>
<gene>
    <name evidence="5" type="ORF">C030809_093</name>
    <name evidence="7" type="ORF">C290910_093</name>
    <name evidence="4" type="ORF">N170310_093</name>
    <name evidence="3" type="ORF">N330309_093</name>
    <name evidence="6" type="ORF">S170810_093</name>
    <name evidence="2" type="ORF">SXBG_00006</name>
</gene>
<dbReference type="EMBL" id="HQ634177">
    <property type="protein sequence ID" value="AGH26743.1"/>
    <property type="molecule type" value="Genomic_DNA"/>
</dbReference>
<dbReference type="Proteomes" id="UP000241494">
    <property type="component" value="Segment"/>
</dbReference>
<sequence length="213" mass="21656">MAILFPDTAGQATDGSFTHTEGGLTWIWNGSSWKSSGGTLDSYLLPTASTTVLGGVKVDGSTVTITDGVISSAGGGGGGGGGGTSLGTRSDFNNSTSATHANDVDEGIVITAYKSYALLKLNVSHPAWVRIYPTSAARTADGSRTISEDPTPGSGVIAEAITTGNNEDVLFTPALIGFNDDGTPSTNVYLSVMNKSGGQQSITVEMTVLQLEA</sequence>
<name>M4QEW9_9CAUD</name>
<dbReference type="Proteomes" id="UP000241265">
    <property type="component" value="Genome"/>
</dbReference>
<dbReference type="Proteomes" id="UP000241591">
    <property type="component" value="Segment"/>
</dbReference>
<dbReference type="GeneID" id="15009419"/>
<protein>
    <submittedName>
        <fullName evidence="2">Uncharacterized protein</fullName>
    </submittedName>
</protein>
<dbReference type="KEGG" id="vg:15009419"/>
<dbReference type="Proteomes" id="UP000240287">
    <property type="component" value="Genome"/>
</dbReference>
<evidence type="ECO:0000313" key="10">
    <source>
        <dbReference type="Proteomes" id="UP000241265"/>
    </source>
</evidence>
<reference evidence="2 8" key="1">
    <citation type="submission" date="2010-11" db="EMBL/GenBank/DDBJ databases">
        <title>The Genome Sequence of Synechococcus phage S-CAM1 0208SB26.</title>
        <authorList>
            <consortium name="The Broad Institute Genome Sequencing Platform"/>
            <person name="Henn M.R."/>
            <person name="Martiny J."/>
            <person name="Weihe C."/>
            <person name="Levin J."/>
            <person name="Malboeuf C."/>
            <person name="Casali M."/>
            <person name="Russ C."/>
            <person name="Lennon N."/>
            <person name="Chapman S.B."/>
            <person name="Erlich R."/>
            <person name="Young S.K."/>
            <person name="Yandava C."/>
            <person name="Zeng Q."/>
            <person name="Alvarado L."/>
            <person name="Anderson S."/>
            <person name="Berlin A."/>
            <person name="Chen Z."/>
            <person name="Freedman E."/>
            <person name="Gellesch M."/>
            <person name="Goldberg J."/>
            <person name="Green L."/>
            <person name="Griggs A."/>
            <person name="Gujja S."/>
            <person name="Heilman E.R."/>
            <person name="Heiman D."/>
            <person name="Hollinger A."/>
            <person name="Howarth C."/>
            <person name="Larson L."/>
            <person name="Mehta T."/>
            <person name="Pearson M."/>
            <person name="Roberts A."/>
            <person name="Ryan E."/>
            <person name="Saif S."/>
            <person name="Shea T."/>
            <person name="Shenoy N."/>
            <person name="Sisk P."/>
            <person name="Stolte C."/>
            <person name="Sykes S."/>
            <person name="White J."/>
            <person name="Haas B."/>
            <person name="Nusbaum C."/>
            <person name="Birren B."/>
        </authorList>
    </citation>
    <scope>NUCLEOTIDE SEQUENCE [LARGE SCALE GENOMIC DNA]</scope>
    <source>
        <strain evidence="2 8">S-CAM1</strain>
    </source>
</reference>
<dbReference type="EMBL" id="KU686193">
    <property type="protein sequence ID" value="AOV57598.1"/>
    <property type="molecule type" value="Genomic_DNA"/>
</dbReference>
<feature type="compositionally biased region" description="Gly residues" evidence="1">
    <location>
        <begin position="73"/>
        <end position="85"/>
    </location>
</feature>
<organism evidence="2 8">
    <name type="scientific">Synechococcus phage S-CAM1</name>
    <dbReference type="NCBI Taxonomy" id="754037"/>
    <lineage>
        <taxon>Viruses</taxon>
        <taxon>Duplodnaviria</taxon>
        <taxon>Heunggongvirae</taxon>
        <taxon>Uroviricota</taxon>
        <taxon>Caudoviricetes</taxon>
        <taxon>Pantevenvirales</taxon>
        <taxon>Kyanoviridae</taxon>
        <taxon>Anaposvirus</taxon>
        <taxon>Anaposvirus socalone</taxon>
    </lineage>
</organism>
<evidence type="ECO:0000313" key="6">
    <source>
        <dbReference type="EMBL" id="AOV58098.1"/>
    </source>
</evidence>
<dbReference type="EMBL" id="KU686196">
    <property type="protein sequence ID" value="AOV58348.1"/>
    <property type="molecule type" value="Genomic_DNA"/>
</dbReference>
<evidence type="ECO:0000313" key="7">
    <source>
        <dbReference type="EMBL" id="AOV58348.1"/>
    </source>
</evidence>
<dbReference type="RefSeq" id="YP_007672921.1">
    <property type="nucleotide sequence ID" value="NC_020837.1"/>
</dbReference>
<dbReference type="Proteomes" id="UP000203521">
    <property type="component" value="Segment"/>
</dbReference>
<reference evidence="9 10" key="2">
    <citation type="journal article" date="2016" name="Virology">
        <title>The genomic content and context of auxiliary metabolic genes in marine cyanomyoviruses.</title>
        <authorList>
            <person name="Crummett L.T."/>
            <person name="Puxty R.J."/>
            <person name="Weihe C."/>
            <person name="Marston M.F."/>
            <person name="Martiny J.B."/>
        </authorList>
    </citation>
    <scope>NUCLEOTIDE SEQUENCE [LARGE SCALE GENOMIC DNA]</scope>
    <source>
        <strain evidence="3">0309SB33</strain>
        <strain evidence="4">0310NB17</strain>
        <strain evidence="5">0809CC03</strain>
        <strain evidence="6">0810SB17</strain>
        <strain evidence="7">0910CC29</strain>
    </source>
</reference>
<dbReference type="EMBL" id="KU686195">
    <property type="protein sequence ID" value="AOV58098.1"/>
    <property type="molecule type" value="Genomic_DNA"/>
</dbReference>
<proteinExistence type="predicted"/>
<keyword evidence="8" id="KW-1185">Reference proteome</keyword>
<accession>M4QEW9</accession>
<dbReference type="EMBL" id="KU686194">
    <property type="protein sequence ID" value="AOV57848.1"/>
    <property type="molecule type" value="Genomic_DNA"/>
</dbReference>
<dbReference type="Proteomes" id="UP000241610">
    <property type="component" value="Segment"/>
</dbReference>